<proteinExistence type="predicted"/>
<name>A0A851GEZ8_9BACT</name>
<gene>
    <name evidence="1" type="ORF">HW115_01715</name>
</gene>
<dbReference type="Proteomes" id="UP000557872">
    <property type="component" value="Unassembled WGS sequence"/>
</dbReference>
<dbReference type="AlphaFoldDB" id="A0A851GEZ8"/>
<organism evidence="1 2">
    <name type="scientific">Oceaniferula marina</name>
    <dbReference type="NCBI Taxonomy" id="2748318"/>
    <lineage>
        <taxon>Bacteria</taxon>
        <taxon>Pseudomonadati</taxon>
        <taxon>Verrucomicrobiota</taxon>
        <taxon>Verrucomicrobiia</taxon>
        <taxon>Verrucomicrobiales</taxon>
        <taxon>Verrucomicrobiaceae</taxon>
        <taxon>Oceaniferula</taxon>
    </lineage>
</organism>
<accession>A0A851GEZ8</accession>
<protein>
    <submittedName>
        <fullName evidence="1">Uncharacterized protein</fullName>
    </submittedName>
</protein>
<dbReference type="RefSeq" id="WP_178930847.1">
    <property type="nucleotide sequence ID" value="NZ_JACBAZ010000001.1"/>
</dbReference>
<dbReference type="EMBL" id="JACBAZ010000001">
    <property type="protein sequence ID" value="NWK54311.1"/>
    <property type="molecule type" value="Genomic_DNA"/>
</dbReference>
<sequence length="75" mass="8939">MNTITQQKKKSPLLRMRPCYEALFPDPEERPSFRTFCEWKKRRYFPQIKIGGNVLLNPEEVRAAIEKRFTIPAAR</sequence>
<keyword evidence="2" id="KW-1185">Reference proteome</keyword>
<reference evidence="1 2" key="1">
    <citation type="submission" date="2020-07" db="EMBL/GenBank/DDBJ databases">
        <title>Roseicoccus Jingziensis gen. nov., sp. nov., isolated from coastal seawater.</title>
        <authorList>
            <person name="Feng X."/>
        </authorList>
    </citation>
    <scope>NUCLEOTIDE SEQUENCE [LARGE SCALE GENOMIC DNA]</scope>
    <source>
        <strain evidence="1 2">N1E253</strain>
    </source>
</reference>
<evidence type="ECO:0000313" key="1">
    <source>
        <dbReference type="EMBL" id="NWK54311.1"/>
    </source>
</evidence>
<evidence type="ECO:0000313" key="2">
    <source>
        <dbReference type="Proteomes" id="UP000557872"/>
    </source>
</evidence>
<comment type="caution">
    <text evidence="1">The sequence shown here is derived from an EMBL/GenBank/DDBJ whole genome shotgun (WGS) entry which is preliminary data.</text>
</comment>